<accession>A0AAV4PJ56</accession>
<dbReference type="Proteomes" id="UP001054945">
    <property type="component" value="Unassembled WGS sequence"/>
</dbReference>
<proteinExistence type="predicted"/>
<sequence>MPDTLYVTRSPIPLKKKFWKNENSPNDNDALTGIQTGKSLIATSGLHFAIASENDSMPNDNGELTGIQMGKSLIATSGLHFAIASENDSMEFKWNHIRNPMNKPKPKTGALASG</sequence>
<gene>
    <name evidence="1" type="ORF">CEXT_269811</name>
</gene>
<keyword evidence="2" id="KW-1185">Reference proteome</keyword>
<evidence type="ECO:0000313" key="1">
    <source>
        <dbReference type="EMBL" id="GIX96126.1"/>
    </source>
</evidence>
<dbReference type="AlphaFoldDB" id="A0AAV4PJ56"/>
<reference evidence="1 2" key="1">
    <citation type="submission" date="2021-06" db="EMBL/GenBank/DDBJ databases">
        <title>Caerostris extrusa draft genome.</title>
        <authorList>
            <person name="Kono N."/>
            <person name="Arakawa K."/>
        </authorList>
    </citation>
    <scope>NUCLEOTIDE SEQUENCE [LARGE SCALE GENOMIC DNA]</scope>
</reference>
<name>A0AAV4PJ56_CAEEX</name>
<evidence type="ECO:0000313" key="2">
    <source>
        <dbReference type="Proteomes" id="UP001054945"/>
    </source>
</evidence>
<comment type="caution">
    <text evidence="1">The sequence shown here is derived from an EMBL/GenBank/DDBJ whole genome shotgun (WGS) entry which is preliminary data.</text>
</comment>
<protein>
    <submittedName>
        <fullName evidence="1">Uncharacterized protein</fullName>
    </submittedName>
</protein>
<organism evidence="1 2">
    <name type="scientific">Caerostris extrusa</name>
    <name type="common">Bark spider</name>
    <name type="synonym">Caerostris bankana</name>
    <dbReference type="NCBI Taxonomy" id="172846"/>
    <lineage>
        <taxon>Eukaryota</taxon>
        <taxon>Metazoa</taxon>
        <taxon>Ecdysozoa</taxon>
        <taxon>Arthropoda</taxon>
        <taxon>Chelicerata</taxon>
        <taxon>Arachnida</taxon>
        <taxon>Araneae</taxon>
        <taxon>Araneomorphae</taxon>
        <taxon>Entelegynae</taxon>
        <taxon>Araneoidea</taxon>
        <taxon>Araneidae</taxon>
        <taxon>Caerostris</taxon>
    </lineage>
</organism>
<dbReference type="EMBL" id="BPLR01004610">
    <property type="protein sequence ID" value="GIX96126.1"/>
    <property type="molecule type" value="Genomic_DNA"/>
</dbReference>